<proteinExistence type="predicted"/>
<accession>I0WDP6</accession>
<dbReference type="Pfam" id="PF08818">
    <property type="entry name" value="DUF1801"/>
    <property type="match status" value="1"/>
</dbReference>
<dbReference type="STRING" id="946077.W5A_08277"/>
<organism evidence="2 3">
    <name type="scientific">Imtechella halotolerans K1</name>
    <dbReference type="NCBI Taxonomy" id="946077"/>
    <lineage>
        <taxon>Bacteria</taxon>
        <taxon>Pseudomonadati</taxon>
        <taxon>Bacteroidota</taxon>
        <taxon>Flavobacteriia</taxon>
        <taxon>Flavobacteriales</taxon>
        <taxon>Flavobacteriaceae</taxon>
        <taxon>Imtechella</taxon>
    </lineage>
</organism>
<protein>
    <recommendedName>
        <fullName evidence="1">YdhG-like domain-containing protein</fullName>
    </recommendedName>
</protein>
<dbReference type="AlphaFoldDB" id="I0WDP6"/>
<dbReference type="Proteomes" id="UP000005938">
    <property type="component" value="Unassembled WGS sequence"/>
</dbReference>
<dbReference type="EMBL" id="AJJU01000010">
    <property type="protein sequence ID" value="EID74512.1"/>
    <property type="molecule type" value="Genomic_DNA"/>
</dbReference>
<dbReference type="eggNOG" id="COG5649">
    <property type="taxonomic scope" value="Bacteria"/>
</dbReference>
<comment type="caution">
    <text evidence="2">The sequence shown here is derived from an EMBL/GenBank/DDBJ whole genome shotgun (WGS) entry which is preliminary data.</text>
</comment>
<evidence type="ECO:0000313" key="2">
    <source>
        <dbReference type="EMBL" id="EID74512.1"/>
    </source>
</evidence>
<dbReference type="InterPro" id="IPR014922">
    <property type="entry name" value="YdhG-like"/>
</dbReference>
<feature type="domain" description="YdhG-like" evidence="1">
    <location>
        <begin position="16"/>
        <end position="112"/>
    </location>
</feature>
<keyword evidence="3" id="KW-1185">Reference proteome</keyword>
<dbReference type="SUPFAM" id="SSF159888">
    <property type="entry name" value="YdhG-like"/>
    <property type="match status" value="1"/>
</dbReference>
<gene>
    <name evidence="2" type="ORF">W5A_08277</name>
</gene>
<sequence>MNPAQSYIIHQPEPYRSILVQLSAIIESVLPEVQLKFKWSIPYYYLQGKPFCFLNASHKRRYVDLAFNKGFQLQQYQELLVAGGGRKTFKSLRYSDQNSIDDQVLVAVIMEAAEYYKK</sequence>
<dbReference type="RefSeq" id="WP_008239397.1">
    <property type="nucleotide sequence ID" value="NZ_AJJU01000010.1"/>
</dbReference>
<evidence type="ECO:0000259" key="1">
    <source>
        <dbReference type="Pfam" id="PF08818"/>
    </source>
</evidence>
<evidence type="ECO:0000313" key="3">
    <source>
        <dbReference type="Proteomes" id="UP000005938"/>
    </source>
</evidence>
<name>I0WDP6_9FLAO</name>
<dbReference type="OrthoDB" id="670608at2"/>
<reference evidence="2 3" key="1">
    <citation type="journal article" date="2012" name="J. Bacteriol.">
        <title>Genome Sequence of the Halotolerant Bacterium Imtechella halotolerans K1T.</title>
        <authorList>
            <person name="Kumar S."/>
            <person name="Vikram S."/>
            <person name="Subramanian S."/>
            <person name="Raghava G.P."/>
            <person name="Pinnaka A.K."/>
        </authorList>
    </citation>
    <scope>NUCLEOTIDE SEQUENCE [LARGE SCALE GENOMIC DNA]</scope>
    <source>
        <strain evidence="2 3">K1</strain>
    </source>
</reference>
<dbReference type="Gene3D" id="3.90.1150.200">
    <property type="match status" value="1"/>
</dbReference>